<dbReference type="PANTHER" id="PTHR36461:SF1">
    <property type="entry name" value="COORDINATOR OF PRMT5 AND DIFFERENTIATION STIMULATOR"/>
    <property type="match status" value="1"/>
</dbReference>
<feature type="compositionally biased region" description="Basic and acidic residues" evidence="1">
    <location>
        <begin position="43"/>
        <end position="53"/>
    </location>
</feature>
<dbReference type="PANTHER" id="PTHR36461">
    <property type="entry name" value="COORDINATOR OF PRMT5 AND DIFFERENTIATION STIMULATOR"/>
    <property type="match status" value="1"/>
</dbReference>
<feature type="region of interest" description="Disordered" evidence="1">
    <location>
        <begin position="1"/>
        <end position="108"/>
    </location>
</feature>
<sequence length="185" mass="19879">MDPQAARAPVLGAAEPPRGLPLPSAQEAPRSSGVGLAPGEHSGQGRETEKATDRLGNGAQSIPNDSPTHGEGTHSEEEGFTVDEEDSDGEVNTWELSEGLSGCPPKEQAADLFNEDWDLELKADQGNPYDADDIQGCLSQEVKPWVCCAAQGDMIYDPSWHHPPPLIPHYSKMVFETGQFDDAED</sequence>
<dbReference type="InterPro" id="IPR029289">
    <property type="entry name" value="COPR5"/>
</dbReference>
<evidence type="ECO:0000256" key="1">
    <source>
        <dbReference type="SAM" id="MobiDB-lite"/>
    </source>
</evidence>
<dbReference type="Pfam" id="PF15340">
    <property type="entry name" value="COPR5"/>
    <property type="match status" value="1"/>
</dbReference>
<evidence type="ECO:0000313" key="3">
    <source>
        <dbReference type="RefSeq" id="XP_070416950.1"/>
    </source>
</evidence>
<accession>A0ABM4JLZ2</accession>
<keyword evidence="2" id="KW-1185">Reference proteome</keyword>
<gene>
    <name evidence="3" type="primary">COPRS</name>
</gene>
<proteinExistence type="predicted"/>
<feature type="compositionally biased region" description="Acidic residues" evidence="1">
    <location>
        <begin position="78"/>
        <end position="89"/>
    </location>
</feature>
<evidence type="ECO:0000313" key="2">
    <source>
        <dbReference type="Proteomes" id="UP001652662"/>
    </source>
</evidence>
<protein>
    <submittedName>
        <fullName evidence="3">Coordinator of PRMT5 and differentiation stimulator isoform X1</fullName>
    </submittedName>
</protein>
<dbReference type="RefSeq" id="XP_070416950.1">
    <property type="nucleotide sequence ID" value="XM_070560849.1"/>
</dbReference>
<organism evidence="2 3">
    <name type="scientific">Equus przewalskii</name>
    <name type="common">Przewalski's horse</name>
    <name type="synonym">Equus caballus przewalskii</name>
    <dbReference type="NCBI Taxonomy" id="9798"/>
    <lineage>
        <taxon>Eukaryota</taxon>
        <taxon>Metazoa</taxon>
        <taxon>Chordata</taxon>
        <taxon>Craniata</taxon>
        <taxon>Vertebrata</taxon>
        <taxon>Euteleostomi</taxon>
        <taxon>Mammalia</taxon>
        <taxon>Eutheria</taxon>
        <taxon>Laurasiatheria</taxon>
        <taxon>Perissodactyla</taxon>
        <taxon>Equidae</taxon>
        <taxon>Equus</taxon>
    </lineage>
</organism>
<dbReference type="GeneID" id="103551811"/>
<feature type="compositionally biased region" description="Polar residues" evidence="1">
    <location>
        <begin position="58"/>
        <end position="67"/>
    </location>
</feature>
<dbReference type="Proteomes" id="UP001652662">
    <property type="component" value="Chromosome 10"/>
</dbReference>
<reference evidence="3" key="1">
    <citation type="submission" date="2025-08" db="UniProtKB">
        <authorList>
            <consortium name="RefSeq"/>
        </authorList>
    </citation>
    <scope>IDENTIFICATION</scope>
    <source>
        <tissue evidence="3">Blood</tissue>
    </source>
</reference>
<name>A0ABM4JLZ2_EQUPR</name>